<dbReference type="RefSeq" id="WP_020635396.1">
    <property type="nucleotide sequence ID" value="NZ_KB913032.1"/>
</dbReference>
<keyword evidence="9" id="KW-0012">Acyltransferase</keyword>
<evidence type="ECO:0000256" key="10">
    <source>
        <dbReference type="ARBA" id="ARBA00048109"/>
    </source>
</evidence>
<evidence type="ECO:0000256" key="8">
    <source>
        <dbReference type="ARBA" id="ARBA00023098"/>
    </source>
</evidence>
<accession>A0A229RFI3</accession>
<evidence type="ECO:0000256" key="5">
    <source>
        <dbReference type="ARBA" id="ARBA00022516"/>
    </source>
</evidence>
<gene>
    <name evidence="13" type="ORF">CFP75_31280</name>
</gene>
<name>A0A229RFI3_AMYAL</name>
<dbReference type="GO" id="GO:0019432">
    <property type="term" value="P:triglyceride biosynthetic process"/>
    <property type="evidence" value="ECO:0007669"/>
    <property type="project" value="UniProtKB-UniPathway"/>
</dbReference>
<dbReference type="GO" id="GO:0005886">
    <property type="term" value="C:plasma membrane"/>
    <property type="evidence" value="ECO:0007669"/>
    <property type="project" value="TreeGrafter"/>
</dbReference>
<comment type="catalytic activity">
    <reaction evidence="10">
        <text>an acyl-CoA + a 1,2-diacyl-sn-glycerol = a triacyl-sn-glycerol + CoA</text>
        <dbReference type="Rhea" id="RHEA:10868"/>
        <dbReference type="ChEBI" id="CHEBI:17815"/>
        <dbReference type="ChEBI" id="CHEBI:57287"/>
        <dbReference type="ChEBI" id="CHEBI:58342"/>
        <dbReference type="ChEBI" id="CHEBI:64615"/>
        <dbReference type="EC" id="2.3.1.20"/>
    </reaction>
</comment>
<dbReference type="OrthoDB" id="9810950at2"/>
<evidence type="ECO:0000256" key="4">
    <source>
        <dbReference type="ARBA" id="ARBA00013244"/>
    </source>
</evidence>
<comment type="caution">
    <text evidence="13">The sequence shown here is derived from an EMBL/GenBank/DDBJ whole genome shotgun (WGS) entry which is preliminary data.</text>
</comment>
<feature type="domain" description="O-acyltransferase WSD1-like N-terminal" evidence="11">
    <location>
        <begin position="8"/>
        <end position="309"/>
    </location>
</feature>
<evidence type="ECO:0000256" key="2">
    <source>
        <dbReference type="ARBA" id="ARBA00005189"/>
    </source>
</evidence>
<dbReference type="UniPathway" id="UPA00282"/>
<dbReference type="EMBL" id="NMQU01000104">
    <property type="protein sequence ID" value="OXM45432.1"/>
    <property type="molecule type" value="Genomic_DNA"/>
</dbReference>
<evidence type="ECO:0000259" key="12">
    <source>
        <dbReference type="Pfam" id="PF06974"/>
    </source>
</evidence>
<dbReference type="Pfam" id="PF06974">
    <property type="entry name" value="WS_DGAT_C"/>
    <property type="match status" value="1"/>
</dbReference>
<dbReference type="InterPro" id="IPR004255">
    <property type="entry name" value="O-acyltransferase_WSD1_N"/>
</dbReference>
<dbReference type="GO" id="GO:0006071">
    <property type="term" value="P:glycerol metabolic process"/>
    <property type="evidence" value="ECO:0007669"/>
    <property type="project" value="UniProtKB-KW"/>
</dbReference>
<evidence type="ECO:0000313" key="14">
    <source>
        <dbReference type="Proteomes" id="UP000215563"/>
    </source>
</evidence>
<proteinExistence type="inferred from homology"/>
<keyword evidence="14" id="KW-1185">Reference proteome</keyword>
<dbReference type="InterPro" id="IPR023213">
    <property type="entry name" value="CAT-like_dom_sf"/>
</dbReference>
<feature type="domain" description="O-acyltransferase WSD1 C-terminal" evidence="12">
    <location>
        <begin position="354"/>
        <end position="490"/>
    </location>
</feature>
<dbReference type="Gene3D" id="3.30.559.10">
    <property type="entry name" value="Chloramphenicol acetyltransferase-like domain"/>
    <property type="match status" value="1"/>
</dbReference>
<dbReference type="PANTHER" id="PTHR31650">
    <property type="entry name" value="O-ACYLTRANSFERASE (WSD1-LIKE) FAMILY PROTEIN"/>
    <property type="match status" value="1"/>
</dbReference>
<evidence type="ECO:0000256" key="7">
    <source>
        <dbReference type="ARBA" id="ARBA00022798"/>
    </source>
</evidence>
<comment type="similarity">
    <text evidence="3">Belongs to the long-chain O-acyltransferase family.</text>
</comment>
<evidence type="ECO:0000256" key="3">
    <source>
        <dbReference type="ARBA" id="ARBA00009587"/>
    </source>
</evidence>
<dbReference type="EC" id="2.3.1.20" evidence="4"/>
<keyword evidence="5" id="KW-0444">Lipid biosynthesis</keyword>
<comment type="pathway">
    <text evidence="1">Glycerolipid metabolism; triacylglycerol biosynthesis.</text>
</comment>
<dbReference type="InterPro" id="IPR009721">
    <property type="entry name" value="O-acyltransferase_WSD1_C"/>
</dbReference>
<evidence type="ECO:0000256" key="6">
    <source>
        <dbReference type="ARBA" id="ARBA00022679"/>
    </source>
</evidence>
<organism evidence="13 14">
    <name type="scientific">Amycolatopsis alba DSM 44262</name>
    <dbReference type="NCBI Taxonomy" id="1125972"/>
    <lineage>
        <taxon>Bacteria</taxon>
        <taxon>Bacillati</taxon>
        <taxon>Actinomycetota</taxon>
        <taxon>Actinomycetes</taxon>
        <taxon>Pseudonocardiales</taxon>
        <taxon>Pseudonocardiaceae</taxon>
        <taxon>Amycolatopsis</taxon>
    </lineage>
</organism>
<dbReference type="AlphaFoldDB" id="A0A229RFI3"/>
<dbReference type="Proteomes" id="UP000215563">
    <property type="component" value="Unassembled WGS sequence"/>
</dbReference>
<evidence type="ECO:0000259" key="11">
    <source>
        <dbReference type="Pfam" id="PF03007"/>
    </source>
</evidence>
<keyword evidence="8" id="KW-0443">Lipid metabolism</keyword>
<reference evidence="13 14" key="1">
    <citation type="submission" date="2017-07" db="EMBL/GenBank/DDBJ databases">
        <title>Amycolatopsis alba DSM 44262 Genome sequencing and assembly.</title>
        <authorList>
            <person name="Kaur N."/>
            <person name="Mayilraj S."/>
        </authorList>
    </citation>
    <scope>NUCLEOTIDE SEQUENCE [LARGE SCALE GENOMIC DNA]</scope>
    <source>
        <strain evidence="13 14">DSM 44262</strain>
    </source>
</reference>
<sequence length="501" mass="53480">MSSLRRPLAPHDRLWLKLDDPANLMTITSVLWTADEVTPKGLARVVADRLLGRYPVFTQRPVCEGGDWFWETDVDFSLDRHLTVGRVPAPGAREELQELVAARRALPFDPDHPLWTMELLQGYGTGSAVLMRSHHAMADGIRLIQVLFGLLDPIEDEDSRPVQVGGTRPQAPGGSRAMSRAAANVVEMFGGLGDRLDRVAGRAGPLARAAVAWPVLGLTGVAGLAGAVGELATSTLPRGPAGLLKFLVSRGFTLRNTAGGVVKLASPARADALWAGEPAEEKTAAWGDAIPLDLITAVARATGTSVNDVCVALVMAAFERYARDRDGVVAPIDLNWLLPVSRSGFDAGLPPRLGNDFALVLAGFPLAEKGFRERLDGVHRRVQRIRESYEPMLTFGIQWLSGRMPESLSEPLTRFFAGKATGVLTNVPGPRRPMALAGVRVDGIVGWAPCSGPQAVTVCVFSYAGSVHFGFGTDRKLLPDPHRLVGALAAATADAAVLTKA</sequence>
<dbReference type="SUPFAM" id="SSF52777">
    <property type="entry name" value="CoA-dependent acyltransferases"/>
    <property type="match status" value="1"/>
</dbReference>
<evidence type="ECO:0000313" key="13">
    <source>
        <dbReference type="EMBL" id="OXM45432.1"/>
    </source>
</evidence>
<protein>
    <recommendedName>
        <fullName evidence="4">diacylglycerol O-acyltransferase</fullName>
        <ecNumber evidence="4">2.3.1.20</ecNumber>
    </recommendedName>
</protein>
<keyword evidence="7" id="KW-0319">Glycerol metabolism</keyword>
<evidence type="ECO:0000256" key="9">
    <source>
        <dbReference type="ARBA" id="ARBA00023315"/>
    </source>
</evidence>
<evidence type="ECO:0000256" key="1">
    <source>
        <dbReference type="ARBA" id="ARBA00004771"/>
    </source>
</evidence>
<dbReference type="GO" id="GO:0004144">
    <property type="term" value="F:diacylglycerol O-acyltransferase activity"/>
    <property type="evidence" value="ECO:0007669"/>
    <property type="project" value="UniProtKB-EC"/>
</dbReference>
<dbReference type="Pfam" id="PF03007">
    <property type="entry name" value="WS_DGAT_cat"/>
    <property type="match status" value="1"/>
</dbReference>
<dbReference type="PANTHER" id="PTHR31650:SF1">
    <property type="entry name" value="WAX ESTER SYNTHASE_DIACYLGLYCEROL ACYLTRANSFERASE 4-RELATED"/>
    <property type="match status" value="1"/>
</dbReference>
<keyword evidence="6" id="KW-0808">Transferase</keyword>
<comment type="pathway">
    <text evidence="2">Lipid metabolism.</text>
</comment>
<dbReference type="InterPro" id="IPR045034">
    <property type="entry name" value="O-acyltransferase_WSD1-like"/>
</dbReference>